<dbReference type="NCBIfam" id="TIGR01552">
    <property type="entry name" value="phd_fam"/>
    <property type="match status" value="1"/>
</dbReference>
<accession>A0ABV9DBZ0</accession>
<evidence type="ECO:0000256" key="1">
    <source>
        <dbReference type="ARBA" id="ARBA00009981"/>
    </source>
</evidence>
<dbReference type="RefSeq" id="WP_122823480.1">
    <property type="nucleotide sequence ID" value="NZ_CP033325.1"/>
</dbReference>
<dbReference type="Pfam" id="PF02604">
    <property type="entry name" value="PhdYeFM_antitox"/>
    <property type="match status" value="1"/>
</dbReference>
<comment type="function">
    <text evidence="2">Antitoxin component of a type II toxin-antitoxin (TA) system.</text>
</comment>
<comment type="caution">
    <text evidence="3">The sequence shown here is derived from an EMBL/GenBank/DDBJ whole genome shotgun (WGS) entry which is preliminary data.</text>
</comment>
<dbReference type="Gene3D" id="3.40.1620.10">
    <property type="entry name" value="YefM-like domain"/>
    <property type="match status" value="1"/>
</dbReference>
<evidence type="ECO:0000313" key="4">
    <source>
        <dbReference type="Proteomes" id="UP001595955"/>
    </source>
</evidence>
<dbReference type="InterPro" id="IPR051416">
    <property type="entry name" value="phD-YefM_TA_antitoxins"/>
</dbReference>
<dbReference type="EMBL" id="JBHSGF010000006">
    <property type="protein sequence ID" value="MFC4555668.1"/>
    <property type="molecule type" value="Genomic_DNA"/>
</dbReference>
<dbReference type="SUPFAM" id="SSF143120">
    <property type="entry name" value="YefM-like"/>
    <property type="match status" value="1"/>
</dbReference>
<comment type="similarity">
    <text evidence="1 2">Belongs to the phD/YefM antitoxin family.</text>
</comment>
<evidence type="ECO:0000313" key="3">
    <source>
        <dbReference type="EMBL" id="MFC4555668.1"/>
    </source>
</evidence>
<evidence type="ECO:0000256" key="2">
    <source>
        <dbReference type="RuleBase" id="RU362080"/>
    </source>
</evidence>
<name>A0ABV9DBZ0_9MICO</name>
<protein>
    <recommendedName>
        <fullName evidence="2">Antitoxin</fullName>
    </recommendedName>
</protein>
<proteinExistence type="inferred from homology"/>
<dbReference type="Proteomes" id="UP001595955">
    <property type="component" value="Unassembled WGS sequence"/>
</dbReference>
<reference evidence="4" key="1">
    <citation type="journal article" date="2019" name="Int. J. Syst. Evol. Microbiol.">
        <title>The Global Catalogue of Microorganisms (GCM) 10K type strain sequencing project: providing services to taxonomists for standard genome sequencing and annotation.</title>
        <authorList>
            <consortium name="The Broad Institute Genomics Platform"/>
            <consortium name="The Broad Institute Genome Sequencing Center for Infectious Disease"/>
            <person name="Wu L."/>
            <person name="Ma J."/>
        </authorList>
    </citation>
    <scope>NUCLEOTIDE SEQUENCE [LARGE SCALE GENOMIC DNA]</scope>
    <source>
        <strain evidence="4">JCM 3369</strain>
    </source>
</reference>
<dbReference type="InterPro" id="IPR006442">
    <property type="entry name" value="Antitoxin_Phd/YefM"/>
</dbReference>
<dbReference type="InterPro" id="IPR036165">
    <property type="entry name" value="YefM-like_sf"/>
</dbReference>
<gene>
    <name evidence="3" type="ORF">ACFO3F_10460</name>
</gene>
<sequence>MSEPTPSVNIHEAKTHLSRLIERVERGEEIVISRAGTPVAKVVPLTGPTRRRGRGSLRGQISLAPDWDSAAVNDAIADEFRPTP</sequence>
<keyword evidence="4" id="KW-1185">Reference proteome</keyword>
<organism evidence="3 4">
    <name type="scientific">Georgenia faecalis</name>
    <dbReference type="NCBI Taxonomy" id="2483799"/>
    <lineage>
        <taxon>Bacteria</taxon>
        <taxon>Bacillati</taxon>
        <taxon>Actinomycetota</taxon>
        <taxon>Actinomycetes</taxon>
        <taxon>Micrococcales</taxon>
        <taxon>Bogoriellaceae</taxon>
        <taxon>Georgenia</taxon>
    </lineage>
</organism>
<dbReference type="PANTHER" id="PTHR35377">
    <property type="entry name" value="ANTITOXIN VAPB49-RELATED-RELATED"/>
    <property type="match status" value="1"/>
</dbReference>